<sequence length="71" mass="7301">MPFHSPATTPPGRSTRAISVSAASTSNQWNAWPAGTGTPLIGGCAGAYAEHCPAYLLDALRTGCAAFKLPR</sequence>
<proteinExistence type="predicted"/>
<keyword evidence="2" id="KW-1185">Reference proteome</keyword>
<name>A0ABY4P5M5_9PSEU</name>
<organism evidence="1 2">
    <name type="scientific">Amycolatopsis thermalba</name>
    <dbReference type="NCBI Taxonomy" id="944492"/>
    <lineage>
        <taxon>Bacteria</taxon>
        <taxon>Bacillati</taxon>
        <taxon>Actinomycetota</taxon>
        <taxon>Actinomycetes</taxon>
        <taxon>Pseudonocardiales</taxon>
        <taxon>Pseudonocardiaceae</taxon>
        <taxon>Amycolatopsis</taxon>
    </lineage>
</organism>
<dbReference type="EMBL" id="CP091196">
    <property type="protein sequence ID" value="UQS27624.1"/>
    <property type="molecule type" value="Genomic_DNA"/>
</dbReference>
<dbReference type="Proteomes" id="UP000830158">
    <property type="component" value="Chromosome"/>
</dbReference>
<evidence type="ECO:0000313" key="1">
    <source>
        <dbReference type="EMBL" id="UQS27624.1"/>
    </source>
</evidence>
<reference evidence="1" key="1">
    <citation type="submission" date="2022-01" db="EMBL/GenBank/DDBJ databases">
        <title>PSI-footprinting approach for the identification of protein synthesis inhibitor producers.</title>
        <authorList>
            <person name="Handel F."/>
            <person name="Kulik A."/>
            <person name="Wex K.W."/>
            <person name="Berscheid A."/>
            <person name="Saur J.S."/>
            <person name="Winkler A."/>
            <person name="Wibberg D."/>
            <person name="Kalinowski J."/>
            <person name="Broetz-Oesterhelt H."/>
            <person name="Mast Y."/>
        </authorList>
    </citation>
    <scope>NUCLEOTIDE SEQUENCE</scope>
    <source>
        <strain evidence="1">KNN 49.3e</strain>
    </source>
</reference>
<accession>A0ABY4P5M5</accession>
<protein>
    <submittedName>
        <fullName evidence="1">Uncharacterized protein</fullName>
    </submittedName>
</protein>
<evidence type="ECO:0000313" key="2">
    <source>
        <dbReference type="Proteomes" id="UP000830158"/>
    </source>
</evidence>
<gene>
    <name evidence="1" type="ORF">L1857_34905</name>
</gene>